<accession>A0A9P3GIA5</accession>
<keyword evidence="1" id="KW-0732">Signal</keyword>
<sequence>MSCLLVLAAVVVALGYAFGVLSSAKSAAKDAGDDGAALCAEAPRSPSTSLADVARVQRMLLRRLPRELVDAILLDAEYFANETITGGPQFVQGLKSKECFLADLGELPLQNIVRLSVAIRGYGHLNTGSCDPCRDRKTCAEVRTWYTVATSMEEEHDHDTPRFATNLRCSSEPQVHEQSWTRDSAMVRTVQESKTIVVWAHSSSQRWTNVVNETAVTVSLYPF</sequence>
<reference evidence="2 3" key="1">
    <citation type="submission" date="2021-08" db="EMBL/GenBank/DDBJ databases">
        <title>Draft Genome Sequence of Phanerochaete sordida strain YK-624.</title>
        <authorList>
            <person name="Mori T."/>
            <person name="Dohra H."/>
            <person name="Suzuki T."/>
            <person name="Kawagishi H."/>
            <person name="Hirai H."/>
        </authorList>
    </citation>
    <scope>NUCLEOTIDE SEQUENCE [LARGE SCALE GENOMIC DNA]</scope>
    <source>
        <strain evidence="2 3">YK-624</strain>
    </source>
</reference>
<dbReference type="EMBL" id="BPQB01000047">
    <property type="protein sequence ID" value="GJE95281.1"/>
    <property type="molecule type" value="Genomic_DNA"/>
</dbReference>
<dbReference type="AlphaFoldDB" id="A0A9P3GIA5"/>
<comment type="caution">
    <text evidence="2">The sequence shown here is derived from an EMBL/GenBank/DDBJ whole genome shotgun (WGS) entry which is preliminary data.</text>
</comment>
<dbReference type="OrthoDB" id="10657221at2759"/>
<dbReference type="Proteomes" id="UP000703269">
    <property type="component" value="Unassembled WGS sequence"/>
</dbReference>
<feature type="chain" id="PRO_5040403280" evidence="1">
    <location>
        <begin position="20"/>
        <end position="223"/>
    </location>
</feature>
<feature type="signal peptide" evidence="1">
    <location>
        <begin position="1"/>
        <end position="19"/>
    </location>
</feature>
<proteinExistence type="predicted"/>
<evidence type="ECO:0000313" key="3">
    <source>
        <dbReference type="Proteomes" id="UP000703269"/>
    </source>
</evidence>
<evidence type="ECO:0000256" key="1">
    <source>
        <dbReference type="SAM" id="SignalP"/>
    </source>
</evidence>
<evidence type="ECO:0000313" key="2">
    <source>
        <dbReference type="EMBL" id="GJE95281.1"/>
    </source>
</evidence>
<keyword evidence="3" id="KW-1185">Reference proteome</keyword>
<gene>
    <name evidence="2" type="ORF">PsYK624_114640</name>
</gene>
<protein>
    <submittedName>
        <fullName evidence="2">Uncharacterized protein</fullName>
    </submittedName>
</protein>
<name>A0A9P3GIA5_9APHY</name>
<organism evidence="2 3">
    <name type="scientific">Phanerochaete sordida</name>
    <dbReference type="NCBI Taxonomy" id="48140"/>
    <lineage>
        <taxon>Eukaryota</taxon>
        <taxon>Fungi</taxon>
        <taxon>Dikarya</taxon>
        <taxon>Basidiomycota</taxon>
        <taxon>Agaricomycotina</taxon>
        <taxon>Agaricomycetes</taxon>
        <taxon>Polyporales</taxon>
        <taxon>Phanerochaetaceae</taxon>
        <taxon>Phanerochaete</taxon>
    </lineage>
</organism>